<evidence type="ECO:0000313" key="4">
    <source>
        <dbReference type="EMBL" id="PZQ83856.1"/>
    </source>
</evidence>
<feature type="domain" description="DUF1214" evidence="2">
    <location>
        <begin position="355"/>
        <end position="467"/>
    </location>
</feature>
<keyword evidence="4" id="KW-0261">Viral envelope protein</keyword>
<feature type="chain" id="PRO_5016017120" evidence="1">
    <location>
        <begin position="28"/>
        <end position="489"/>
    </location>
</feature>
<dbReference type="Proteomes" id="UP000248887">
    <property type="component" value="Unassembled WGS sequence"/>
</dbReference>
<name>A0A2W5R2T1_ANCNO</name>
<dbReference type="InterPro" id="IPR006311">
    <property type="entry name" value="TAT_signal"/>
</dbReference>
<keyword evidence="4" id="KW-0946">Virion</keyword>
<dbReference type="AlphaFoldDB" id="A0A2W5R2T1"/>
<dbReference type="PANTHER" id="PTHR36509:SF2">
    <property type="entry name" value="BLL3101 PROTEIN"/>
    <property type="match status" value="1"/>
</dbReference>
<dbReference type="Gene3D" id="2.60.120.600">
    <property type="entry name" value="Domain of unknown function DUF1214, C-terminal domain"/>
    <property type="match status" value="1"/>
</dbReference>
<dbReference type="Pfam" id="PF06863">
    <property type="entry name" value="DUF1254"/>
    <property type="match status" value="1"/>
</dbReference>
<feature type="domain" description="DUF1254" evidence="3">
    <location>
        <begin position="86"/>
        <end position="218"/>
    </location>
</feature>
<dbReference type="Pfam" id="PF06742">
    <property type="entry name" value="DUF1214"/>
    <property type="match status" value="1"/>
</dbReference>
<sequence>MFTRRAMLRTSALAALAPAFAGTAALAQTSAPGSSPTPASANRPGFFSARAIAEAGYIYGLPLVMNYGVMNDFVLNRKSGQWKAPFNTLVNSARVFTPRDTAIPTPNSDTPYSMVWLDLRAEPMVISVPDVDPKRYYSVQFCDGNTYNYGYVGSRATGSKAGNYLVVPPRWTGTAPAGIDGVFRSSTYFSLVLFRTQLFDAADMDNVKKVQAGYKAQPLTTFLGKGAPQPVRHFRFPAFSRERYSTEFFDYLDFALRFAPALPEERWIRQELARIGVGPGRNFRIQDLGYDEQMEVLAGLKDGEQKVEEAAANVGADVNGWRVGSAFGDANFFHGDWLLRAAGAKLGIYGNDAAEAVYPATRVDADGQALDGSKHRYTITFPKGGLPPVNAFWSVTMYDGKTQLLVDNPINRYLINSPMLPGLKTAPDGSLTLYVQKDSPGADKQANWLPAPDGPIYLVMRLYWPKEGTPSILPPGHGSWKPPGIVRVS</sequence>
<accession>A0A2W5R2T1</accession>
<comment type="caution">
    <text evidence="4">The sequence shown here is derived from an EMBL/GenBank/DDBJ whole genome shotgun (WGS) entry which is preliminary data.</text>
</comment>
<gene>
    <name evidence="4" type="ORF">DI549_06745</name>
</gene>
<evidence type="ECO:0000259" key="2">
    <source>
        <dbReference type="Pfam" id="PF06742"/>
    </source>
</evidence>
<reference evidence="4 5" key="1">
    <citation type="submission" date="2017-08" db="EMBL/GenBank/DDBJ databases">
        <title>Infants hospitalized years apart are colonized by the same room-sourced microbial strains.</title>
        <authorList>
            <person name="Brooks B."/>
            <person name="Olm M.R."/>
            <person name="Firek B.A."/>
            <person name="Baker R."/>
            <person name="Thomas B.C."/>
            <person name="Morowitz M.J."/>
            <person name="Banfield J.F."/>
        </authorList>
    </citation>
    <scope>NUCLEOTIDE SEQUENCE [LARGE SCALE GENOMIC DNA]</scope>
    <source>
        <strain evidence="4">S2_005_001_R2_27</strain>
    </source>
</reference>
<dbReference type="SUPFAM" id="SSF160935">
    <property type="entry name" value="VPA0735-like"/>
    <property type="match status" value="1"/>
</dbReference>
<evidence type="ECO:0000313" key="5">
    <source>
        <dbReference type="Proteomes" id="UP000248887"/>
    </source>
</evidence>
<dbReference type="Gene3D" id="2.60.40.1610">
    <property type="entry name" value="Domain of unknown function DUF1254"/>
    <property type="match status" value="1"/>
</dbReference>
<organism evidence="4 5">
    <name type="scientific">Ancylobacter novellus</name>
    <name type="common">Thiobacillus novellus</name>
    <dbReference type="NCBI Taxonomy" id="921"/>
    <lineage>
        <taxon>Bacteria</taxon>
        <taxon>Pseudomonadati</taxon>
        <taxon>Pseudomonadota</taxon>
        <taxon>Alphaproteobacteria</taxon>
        <taxon>Hyphomicrobiales</taxon>
        <taxon>Xanthobacteraceae</taxon>
        <taxon>Ancylobacter</taxon>
    </lineage>
</organism>
<dbReference type="InterPro" id="IPR037049">
    <property type="entry name" value="DUF1214_C_sf"/>
</dbReference>
<dbReference type="InterPro" id="IPR010621">
    <property type="entry name" value="DUF1214"/>
</dbReference>
<keyword evidence="1" id="KW-0732">Signal</keyword>
<dbReference type="PANTHER" id="PTHR36509">
    <property type="entry name" value="BLL3101 PROTEIN"/>
    <property type="match status" value="1"/>
</dbReference>
<feature type="signal peptide" evidence="1">
    <location>
        <begin position="1"/>
        <end position="27"/>
    </location>
</feature>
<protein>
    <submittedName>
        <fullName evidence="4">Cell envelope protein</fullName>
    </submittedName>
</protein>
<proteinExistence type="predicted"/>
<dbReference type="InterPro" id="IPR010679">
    <property type="entry name" value="DUF1254"/>
</dbReference>
<dbReference type="PROSITE" id="PS51318">
    <property type="entry name" value="TAT"/>
    <property type="match status" value="1"/>
</dbReference>
<dbReference type="InterPro" id="IPR037050">
    <property type="entry name" value="DUF1254_sf"/>
</dbReference>
<dbReference type="EMBL" id="QFQD01000016">
    <property type="protein sequence ID" value="PZQ83856.1"/>
    <property type="molecule type" value="Genomic_DNA"/>
</dbReference>
<evidence type="ECO:0000256" key="1">
    <source>
        <dbReference type="SAM" id="SignalP"/>
    </source>
</evidence>
<evidence type="ECO:0000259" key="3">
    <source>
        <dbReference type="Pfam" id="PF06863"/>
    </source>
</evidence>